<keyword evidence="3" id="KW-1185">Reference proteome</keyword>
<reference evidence="3" key="1">
    <citation type="submission" date="2016-10" db="EMBL/GenBank/DDBJ databases">
        <authorList>
            <person name="Varghese N."/>
            <person name="Submissions S."/>
        </authorList>
    </citation>
    <scope>NUCLEOTIDE SEQUENCE [LARGE SCALE GENOMIC DNA]</scope>
    <source>
        <strain evidence="3">DSM 18733</strain>
    </source>
</reference>
<name>A0A1H7UCZ1_OLID1</name>
<dbReference type="Proteomes" id="UP000199421">
    <property type="component" value="Unassembled WGS sequence"/>
</dbReference>
<dbReference type="InterPro" id="IPR036388">
    <property type="entry name" value="WH-like_DNA-bd_sf"/>
</dbReference>
<dbReference type="PROSITE" id="PS50995">
    <property type="entry name" value="HTH_MARR_2"/>
    <property type="match status" value="1"/>
</dbReference>
<dbReference type="SMART" id="SM00347">
    <property type="entry name" value="HTH_MARR"/>
    <property type="match status" value="1"/>
</dbReference>
<dbReference type="EMBL" id="FOAF01000005">
    <property type="protein sequence ID" value="SEL94821.1"/>
    <property type="molecule type" value="Genomic_DNA"/>
</dbReference>
<organism evidence="2 3">
    <name type="scientific">Olivibacter domesticus</name>
    <name type="common">Pseudosphingobacterium domesticum</name>
    <dbReference type="NCBI Taxonomy" id="407022"/>
    <lineage>
        <taxon>Bacteria</taxon>
        <taxon>Pseudomonadati</taxon>
        <taxon>Bacteroidota</taxon>
        <taxon>Sphingobacteriia</taxon>
        <taxon>Sphingobacteriales</taxon>
        <taxon>Sphingobacteriaceae</taxon>
        <taxon>Olivibacter</taxon>
    </lineage>
</organism>
<dbReference type="STRING" id="407022.SAMN05661044_03836"/>
<gene>
    <name evidence="2" type="ORF">SAMN05661044_03836</name>
</gene>
<feature type="domain" description="HTH marR-type" evidence="1">
    <location>
        <begin position="52"/>
        <end position="185"/>
    </location>
</feature>
<dbReference type="AlphaFoldDB" id="A0A1H7UCZ1"/>
<dbReference type="GO" id="GO:0003677">
    <property type="term" value="F:DNA binding"/>
    <property type="evidence" value="ECO:0007669"/>
    <property type="project" value="UniProtKB-KW"/>
</dbReference>
<protein>
    <submittedName>
        <fullName evidence="2">Winged helix DNA-binding domain-containing protein</fullName>
    </submittedName>
</protein>
<evidence type="ECO:0000313" key="2">
    <source>
        <dbReference type="EMBL" id="SEL94821.1"/>
    </source>
</evidence>
<dbReference type="Gene3D" id="1.10.10.10">
    <property type="entry name" value="Winged helix-like DNA-binding domain superfamily/Winged helix DNA-binding domain"/>
    <property type="match status" value="1"/>
</dbReference>
<dbReference type="InterPro" id="IPR036390">
    <property type="entry name" value="WH_DNA-bd_sf"/>
</dbReference>
<dbReference type="RefSeq" id="WP_093327485.1">
    <property type="nucleotide sequence ID" value="NZ_FOAF01000005.1"/>
</dbReference>
<dbReference type="SUPFAM" id="SSF46785">
    <property type="entry name" value="Winged helix' DNA-binding domain"/>
    <property type="match status" value="1"/>
</dbReference>
<dbReference type="Pfam" id="PF13463">
    <property type="entry name" value="HTH_27"/>
    <property type="match status" value="1"/>
</dbReference>
<sequence>MKPIIELITEWDIFSSRREDANVEDFCTYYLAKKKKEEKQVVFKGMAPPDLDTTLAKLIGRISVMQIIYSRMALKETDGIELEWFYFLNAIYHLQEANKTDIISFHLMEHSTGVDILNRIKKAGYISEREDPTDKRAKLLKLTADGEKLLLQLYELLYKPTFLLFYEIPTVEKQLIINLLSATEIKHGQILSKGRNKNLDELIEAGIGKEKMEEAFQELKKRIDTFKQRRY</sequence>
<dbReference type="InterPro" id="IPR000835">
    <property type="entry name" value="HTH_MarR-typ"/>
</dbReference>
<keyword evidence="2" id="KW-0238">DNA-binding</keyword>
<accession>A0A1H7UCZ1</accession>
<evidence type="ECO:0000259" key="1">
    <source>
        <dbReference type="PROSITE" id="PS50995"/>
    </source>
</evidence>
<dbReference type="GO" id="GO:0003700">
    <property type="term" value="F:DNA-binding transcription factor activity"/>
    <property type="evidence" value="ECO:0007669"/>
    <property type="project" value="InterPro"/>
</dbReference>
<proteinExistence type="predicted"/>
<evidence type="ECO:0000313" key="3">
    <source>
        <dbReference type="Proteomes" id="UP000199421"/>
    </source>
</evidence>
<dbReference type="OrthoDB" id="961069at2"/>